<keyword evidence="4" id="KW-1185">Reference proteome</keyword>
<keyword evidence="2" id="KW-0812">Transmembrane</keyword>
<organism evidence="3 4">
    <name type="scientific">Denticeps clupeoides</name>
    <name type="common">denticle herring</name>
    <dbReference type="NCBI Taxonomy" id="299321"/>
    <lineage>
        <taxon>Eukaryota</taxon>
        <taxon>Metazoa</taxon>
        <taxon>Chordata</taxon>
        <taxon>Craniata</taxon>
        <taxon>Vertebrata</taxon>
        <taxon>Euteleostomi</taxon>
        <taxon>Actinopterygii</taxon>
        <taxon>Neopterygii</taxon>
        <taxon>Teleostei</taxon>
        <taxon>Clupei</taxon>
        <taxon>Clupeiformes</taxon>
        <taxon>Denticipitoidei</taxon>
        <taxon>Denticipitidae</taxon>
        <taxon>Denticeps</taxon>
    </lineage>
</organism>
<protein>
    <submittedName>
        <fullName evidence="3">Uncharacterized protein</fullName>
    </submittedName>
</protein>
<evidence type="ECO:0000313" key="4">
    <source>
        <dbReference type="Proteomes" id="UP000694580"/>
    </source>
</evidence>
<name>A0AAY4DRW3_9TELE</name>
<dbReference type="Proteomes" id="UP000694580">
    <property type="component" value="Chromosome 5"/>
</dbReference>
<evidence type="ECO:0000256" key="1">
    <source>
        <dbReference type="SAM" id="MobiDB-lite"/>
    </source>
</evidence>
<proteinExistence type="predicted"/>
<keyword evidence="2" id="KW-0472">Membrane</keyword>
<feature type="transmembrane region" description="Helical" evidence="2">
    <location>
        <begin position="172"/>
        <end position="194"/>
    </location>
</feature>
<gene>
    <name evidence="3" type="primary">si:ch211-197h24.6</name>
</gene>
<dbReference type="GeneTree" id="ENSGT00740000115874"/>
<dbReference type="AlphaFoldDB" id="A0AAY4DRW3"/>
<sequence length="312" mass="34665">VTAEPGGLKLSAALTPPRCGRQQPAALLRVFTGKNGSVQTIPSLAKVLKGIAEPILGLQYVYEYRSPTKSAPPYYVCRLCKVQQLQLEMVSHIKGWKHSFRYLRRNHPNKVSHGESDINKDQSLRKALKETVLKVVKSEGRGNHKVRRQQVFHSGTSTGTKYSRSASLLGTALLWTCAVIILCPALPLLGLFGYSDFPADFGVRDSDLRVRNFPEDRPLPLDDDDFGAGPRNSKPDRSYPDDFCSNRMGEGSMGGVNNESVPATLLKYLDSFRIETESDAQIVLKVTQKLTDILMEYRLRTVSSVTAPHTLF</sequence>
<evidence type="ECO:0000256" key="2">
    <source>
        <dbReference type="SAM" id="Phobius"/>
    </source>
</evidence>
<accession>A0AAY4DRW3</accession>
<feature type="region of interest" description="Disordered" evidence="1">
    <location>
        <begin position="212"/>
        <end position="241"/>
    </location>
</feature>
<reference evidence="3" key="2">
    <citation type="submission" date="2025-08" db="UniProtKB">
        <authorList>
            <consortium name="Ensembl"/>
        </authorList>
    </citation>
    <scope>IDENTIFICATION</scope>
</reference>
<evidence type="ECO:0000313" key="3">
    <source>
        <dbReference type="Ensembl" id="ENSDCDP00010048148.1"/>
    </source>
</evidence>
<reference evidence="3" key="3">
    <citation type="submission" date="2025-09" db="UniProtKB">
        <authorList>
            <consortium name="Ensembl"/>
        </authorList>
    </citation>
    <scope>IDENTIFICATION</scope>
</reference>
<dbReference type="Ensembl" id="ENSDCDT00010058475.1">
    <property type="protein sequence ID" value="ENSDCDP00010048148.1"/>
    <property type="gene ID" value="ENSDCDG00010029059.1"/>
</dbReference>
<reference evidence="3 4" key="1">
    <citation type="submission" date="2020-06" db="EMBL/GenBank/DDBJ databases">
        <authorList>
            <consortium name="Wellcome Sanger Institute Data Sharing"/>
        </authorList>
    </citation>
    <scope>NUCLEOTIDE SEQUENCE [LARGE SCALE GENOMIC DNA]</scope>
</reference>
<keyword evidence="2" id="KW-1133">Transmembrane helix</keyword>